<protein>
    <submittedName>
        <fullName evidence="1">Uncharacterized protein</fullName>
    </submittedName>
</protein>
<sequence>MFFFSIIKKKYVALRQLYQHIFFLNYRKEKYFKKTKKPQIP</sequence>
<proteinExistence type="predicted"/>
<evidence type="ECO:0000313" key="1">
    <source>
        <dbReference type="EMBL" id="QHS95712.1"/>
    </source>
</evidence>
<dbReference type="EMBL" id="MN739256">
    <property type="protein sequence ID" value="QHS95712.1"/>
    <property type="molecule type" value="Genomic_DNA"/>
</dbReference>
<accession>A0A6C0BUI8</accession>
<organism evidence="1">
    <name type="scientific">viral metagenome</name>
    <dbReference type="NCBI Taxonomy" id="1070528"/>
    <lineage>
        <taxon>unclassified sequences</taxon>
        <taxon>metagenomes</taxon>
        <taxon>organismal metagenomes</taxon>
    </lineage>
</organism>
<name>A0A6C0BUI8_9ZZZZ</name>
<dbReference type="AlphaFoldDB" id="A0A6C0BUI8"/>
<reference evidence="1" key="1">
    <citation type="journal article" date="2020" name="Nature">
        <title>Giant virus diversity and host interactions through global metagenomics.</title>
        <authorList>
            <person name="Schulz F."/>
            <person name="Roux S."/>
            <person name="Paez-Espino D."/>
            <person name="Jungbluth S."/>
            <person name="Walsh D.A."/>
            <person name="Denef V.J."/>
            <person name="McMahon K.D."/>
            <person name="Konstantinidis K.T."/>
            <person name="Eloe-Fadrosh E.A."/>
            <person name="Kyrpides N.C."/>
            <person name="Woyke T."/>
        </authorList>
    </citation>
    <scope>NUCLEOTIDE SEQUENCE</scope>
    <source>
        <strain evidence="1">GVMAG-M-3300018868-6</strain>
    </source>
</reference>